<sequence>MTYLFKGRVSKWYSLNHMKIIATAQMLARKETNLAFIGQITVSAYTSGSGMTKMTKGAAFKSYLELLPDAMAEIGQHDLGRRVIQDFDAITTLIENHGKSSVARSKQRKDKTLVSAQRETANALYEELLSAQSDHLRHALREATRKSDNKLVALTKLLG</sequence>
<dbReference type="EMBL" id="PP179318">
    <property type="protein sequence ID" value="XAI70165.1"/>
    <property type="molecule type" value="Genomic_DNA"/>
</dbReference>
<accession>A0AAU6W1G6</accession>
<organism evidence="1">
    <name type="scientific">Pseudomonas phage Nican01</name>
    <dbReference type="NCBI Taxonomy" id="3138540"/>
    <lineage>
        <taxon>Viruses</taxon>
        <taxon>Duplodnaviria</taxon>
        <taxon>Heunggongvirae</taxon>
        <taxon>Uroviricota</taxon>
        <taxon>Caudoviricetes</taxon>
        <taxon>Nickievirus</taxon>
    </lineage>
</organism>
<gene>
    <name evidence="1" type="ORF">Nican01_00152</name>
</gene>
<proteinExistence type="predicted"/>
<protein>
    <submittedName>
        <fullName evidence="1">Uncharacterized protein</fullName>
    </submittedName>
</protein>
<reference evidence="1" key="1">
    <citation type="journal article" date="2024" name="J. Gen. Virol.">
        <title>Novel phages of Pseudomonas syringae unveil numerous potential auxiliary metabolic genes.</title>
        <authorList>
            <person name="Feltin C."/>
            <person name="Garneau J.R."/>
            <person name="Morris C.E."/>
            <person name="Berard A."/>
            <person name="Torres-Barcelo C."/>
        </authorList>
    </citation>
    <scope>NUCLEOTIDE SEQUENCE</scope>
</reference>
<evidence type="ECO:0000313" key="1">
    <source>
        <dbReference type="EMBL" id="XAI70165.1"/>
    </source>
</evidence>
<name>A0AAU6W1G6_9CAUD</name>